<feature type="domain" description="DED" evidence="4">
    <location>
        <begin position="10"/>
        <end position="88"/>
    </location>
</feature>
<keyword evidence="6" id="KW-1185">Reference proteome</keyword>
<dbReference type="Proteomes" id="UP001249851">
    <property type="component" value="Unassembled WGS sequence"/>
</dbReference>
<dbReference type="CDD" id="cd05819">
    <property type="entry name" value="NHL"/>
    <property type="match status" value="1"/>
</dbReference>
<organism evidence="5 6">
    <name type="scientific">Acropora cervicornis</name>
    <name type="common">Staghorn coral</name>
    <dbReference type="NCBI Taxonomy" id="6130"/>
    <lineage>
        <taxon>Eukaryota</taxon>
        <taxon>Metazoa</taxon>
        <taxon>Cnidaria</taxon>
        <taxon>Anthozoa</taxon>
        <taxon>Hexacorallia</taxon>
        <taxon>Scleractinia</taxon>
        <taxon>Astrocoeniina</taxon>
        <taxon>Acroporidae</taxon>
        <taxon>Acropora</taxon>
    </lineage>
</organism>
<dbReference type="SUPFAM" id="SSF47986">
    <property type="entry name" value="DEATH domain"/>
    <property type="match status" value="1"/>
</dbReference>
<sequence>MSSLTEEYSPFQTLLKDVGRQLKVTDVRYMKYLLQGHVNKETLQNLDSGQELVEVLRKRGLVSERKLAFMRKLLVEAKCLKQVNLVDEFKEKLPDVAVVGKRQQSERNSRLNHQREILLRMIEKLENEMRAYEEAQTEFTNQIKGYEMEIKAHNEKLVSVEDTIQNLKKKILQKEEELVSLDSKLESVRFFIKKRQVDLDKTKQKLEENHSSAKIKKELREKQDEYEIAKKNEDELNTRRQTAMDLIRTLHVEIRHKTEDVISLEDNIHDVLMQIRMLKQQARKNDHSSAELQDQLENLTLELDETRRLKPLTPYSATRTPLSLRGSTVSESKTTRKFEYKILDYSEITEGEAIVIGRKGKRVHPLRFHSPTSAAADRLGNIYVADYGNARIQFLDTNGQVTREPLNLGGKYRPCALAVSCNGDLIMTDSQILRLFNNAGEPIRPILPVYSKNGKRPELSALAFDSQRNIYASDKANHRIQKFTFEGSFLCFIGSTHDLHCPMGLTIKKNSDVIVTEYEDHRIKIFSQETGRVITTIGSVGVGAGKFACPRGVTLDQDENILVADSHNHRIQVVSSTGETIGTFGMIGTHPGYLDTPYDVSVLPNGNIIVADAKNHRLQVFLRQVPFYAEPSTCNDVCEVSSVEDEKLDEG</sequence>
<dbReference type="GO" id="GO:0008270">
    <property type="term" value="F:zinc ion binding"/>
    <property type="evidence" value="ECO:0007669"/>
    <property type="project" value="UniProtKB-KW"/>
</dbReference>
<evidence type="ECO:0000256" key="2">
    <source>
        <dbReference type="PROSITE-ProRule" id="PRU00504"/>
    </source>
</evidence>
<dbReference type="PANTHER" id="PTHR24104:SF48">
    <property type="entry name" value="PROTEIN WECH"/>
    <property type="match status" value="1"/>
</dbReference>
<dbReference type="PROSITE" id="PS50168">
    <property type="entry name" value="DED"/>
    <property type="match status" value="1"/>
</dbReference>
<dbReference type="InterPro" id="IPR011042">
    <property type="entry name" value="6-blade_b-propeller_TolB-like"/>
</dbReference>
<feature type="repeat" description="NHL" evidence="2">
    <location>
        <begin position="368"/>
        <end position="398"/>
    </location>
</feature>
<evidence type="ECO:0000313" key="6">
    <source>
        <dbReference type="Proteomes" id="UP001249851"/>
    </source>
</evidence>
<keyword evidence="3" id="KW-0175">Coiled coil</keyword>
<dbReference type="EMBL" id="JARQWQ010000122">
    <property type="protein sequence ID" value="KAK2549665.1"/>
    <property type="molecule type" value="Genomic_DNA"/>
</dbReference>
<protein>
    <submittedName>
        <fullName evidence="5">E3 ubiquitin-protein ligase TRIM71</fullName>
    </submittedName>
</protein>
<dbReference type="Gene3D" id="2.120.10.30">
    <property type="entry name" value="TolB, C-terminal domain"/>
    <property type="match status" value="2"/>
</dbReference>
<evidence type="ECO:0000256" key="1">
    <source>
        <dbReference type="ARBA" id="ARBA00022737"/>
    </source>
</evidence>
<dbReference type="GO" id="GO:0061630">
    <property type="term" value="F:ubiquitin protein ligase activity"/>
    <property type="evidence" value="ECO:0007669"/>
    <property type="project" value="TreeGrafter"/>
</dbReference>
<gene>
    <name evidence="5" type="ORF">P5673_029786</name>
</gene>
<dbReference type="Gene3D" id="2.40.10.500">
    <property type="match status" value="1"/>
</dbReference>
<dbReference type="Pfam" id="PF01335">
    <property type="entry name" value="DED"/>
    <property type="match status" value="1"/>
</dbReference>
<proteinExistence type="predicted"/>
<dbReference type="PANTHER" id="PTHR24104">
    <property type="entry name" value="E3 UBIQUITIN-PROTEIN LIGASE NHLRC1-RELATED"/>
    <property type="match status" value="1"/>
</dbReference>
<reference evidence="5" key="1">
    <citation type="journal article" date="2023" name="G3 (Bethesda)">
        <title>Whole genome assembly and annotation of the endangered Caribbean coral Acropora cervicornis.</title>
        <authorList>
            <person name="Selwyn J.D."/>
            <person name="Vollmer S.V."/>
        </authorList>
    </citation>
    <scope>NUCLEOTIDE SEQUENCE</scope>
    <source>
        <strain evidence="5">K2</strain>
    </source>
</reference>
<evidence type="ECO:0000259" key="4">
    <source>
        <dbReference type="PROSITE" id="PS50168"/>
    </source>
</evidence>
<dbReference type="GO" id="GO:0043161">
    <property type="term" value="P:proteasome-mediated ubiquitin-dependent protein catabolic process"/>
    <property type="evidence" value="ECO:0007669"/>
    <property type="project" value="TreeGrafter"/>
</dbReference>
<dbReference type="InterPro" id="IPR001258">
    <property type="entry name" value="NHL_repeat"/>
</dbReference>
<evidence type="ECO:0000256" key="3">
    <source>
        <dbReference type="SAM" id="Coils"/>
    </source>
</evidence>
<reference evidence="5" key="2">
    <citation type="journal article" date="2023" name="Science">
        <title>Genomic signatures of disease resistance in endangered staghorn corals.</title>
        <authorList>
            <person name="Vollmer S.V."/>
            <person name="Selwyn J.D."/>
            <person name="Despard B.A."/>
            <person name="Roesel C.L."/>
        </authorList>
    </citation>
    <scope>NUCLEOTIDE SEQUENCE</scope>
    <source>
        <strain evidence="5">K2</strain>
    </source>
</reference>
<evidence type="ECO:0000313" key="5">
    <source>
        <dbReference type="EMBL" id="KAK2549665.1"/>
    </source>
</evidence>
<dbReference type="InterPro" id="IPR011029">
    <property type="entry name" value="DEATH-like_dom_sf"/>
</dbReference>
<dbReference type="AlphaFoldDB" id="A0AAD9UU24"/>
<dbReference type="GO" id="GO:0042981">
    <property type="term" value="P:regulation of apoptotic process"/>
    <property type="evidence" value="ECO:0007669"/>
    <property type="project" value="InterPro"/>
</dbReference>
<accession>A0AAD9UU24</accession>
<dbReference type="GO" id="GO:0000209">
    <property type="term" value="P:protein polyubiquitination"/>
    <property type="evidence" value="ECO:0007669"/>
    <property type="project" value="TreeGrafter"/>
</dbReference>
<dbReference type="PROSITE" id="PS51125">
    <property type="entry name" value="NHL"/>
    <property type="match status" value="4"/>
</dbReference>
<feature type="repeat" description="NHL" evidence="2">
    <location>
        <begin position="486"/>
        <end position="529"/>
    </location>
</feature>
<dbReference type="InterPro" id="IPR050952">
    <property type="entry name" value="TRIM-NHL_E3_ligases"/>
</dbReference>
<name>A0AAD9UU24_ACRCE</name>
<keyword evidence="1" id="KW-0677">Repeat</keyword>
<feature type="coiled-coil region" evidence="3">
    <location>
        <begin position="108"/>
        <end position="239"/>
    </location>
</feature>
<feature type="repeat" description="NHL" evidence="2">
    <location>
        <begin position="581"/>
        <end position="624"/>
    </location>
</feature>
<comment type="caution">
    <text evidence="5">The sequence shown here is derived from an EMBL/GenBank/DDBJ whole genome shotgun (WGS) entry which is preliminary data.</text>
</comment>
<dbReference type="SUPFAM" id="SSF101898">
    <property type="entry name" value="NHL repeat"/>
    <property type="match status" value="1"/>
</dbReference>
<dbReference type="InterPro" id="IPR001875">
    <property type="entry name" value="DED_dom"/>
</dbReference>
<dbReference type="Pfam" id="PF01436">
    <property type="entry name" value="NHL"/>
    <property type="match status" value="3"/>
</dbReference>
<feature type="repeat" description="NHL" evidence="2">
    <location>
        <begin position="534"/>
        <end position="577"/>
    </location>
</feature>
<dbReference type="Gene3D" id="1.10.533.10">
    <property type="entry name" value="Death Domain, Fas"/>
    <property type="match status" value="1"/>
</dbReference>